<dbReference type="InterPro" id="IPR001789">
    <property type="entry name" value="Sig_transdc_resp-reg_receiver"/>
</dbReference>
<evidence type="ECO:0000256" key="6">
    <source>
        <dbReference type="PROSITE-ProRule" id="PRU00169"/>
    </source>
</evidence>
<keyword evidence="3" id="KW-0805">Transcription regulation</keyword>
<evidence type="ECO:0000256" key="1">
    <source>
        <dbReference type="ARBA" id="ARBA00022553"/>
    </source>
</evidence>
<evidence type="ECO:0000313" key="9">
    <source>
        <dbReference type="Proteomes" id="UP000253426"/>
    </source>
</evidence>
<dbReference type="Pfam" id="PF00072">
    <property type="entry name" value="Response_reg"/>
    <property type="match status" value="1"/>
</dbReference>
<dbReference type="GO" id="GO:0005829">
    <property type="term" value="C:cytosol"/>
    <property type="evidence" value="ECO:0007669"/>
    <property type="project" value="TreeGrafter"/>
</dbReference>
<comment type="caution">
    <text evidence="8">The sequence shown here is derived from an EMBL/GenBank/DDBJ whole genome shotgun (WGS) entry which is preliminary data.</text>
</comment>
<dbReference type="InterPro" id="IPR011006">
    <property type="entry name" value="CheY-like_superfamily"/>
</dbReference>
<sequence>MKLPLVLLADDDVLLHRVLAFKAIQQNWRLVSAFDGAECLRLALVERPSLIILDGMMPVLDGFATLRELRRNPETSAVPVLMLSARNRETDVVGALDEGANDYLTKPFSPAELLARVSRILAGGVAA</sequence>
<keyword evidence="4" id="KW-0238">DNA-binding</keyword>
<dbReference type="PROSITE" id="PS50110">
    <property type="entry name" value="RESPONSE_REGULATORY"/>
    <property type="match status" value="1"/>
</dbReference>
<dbReference type="PANTHER" id="PTHR48111:SF4">
    <property type="entry name" value="DNA-BINDING DUAL TRANSCRIPTIONAL REGULATOR OMPR"/>
    <property type="match status" value="1"/>
</dbReference>
<dbReference type="PANTHER" id="PTHR48111">
    <property type="entry name" value="REGULATOR OF RPOS"/>
    <property type="match status" value="1"/>
</dbReference>
<dbReference type="GO" id="GO:0006355">
    <property type="term" value="P:regulation of DNA-templated transcription"/>
    <property type="evidence" value="ECO:0007669"/>
    <property type="project" value="TreeGrafter"/>
</dbReference>
<evidence type="ECO:0000256" key="4">
    <source>
        <dbReference type="ARBA" id="ARBA00023125"/>
    </source>
</evidence>
<dbReference type="Gene3D" id="3.40.50.2300">
    <property type="match status" value="1"/>
</dbReference>
<dbReference type="SMART" id="SM00448">
    <property type="entry name" value="REC"/>
    <property type="match status" value="1"/>
</dbReference>
<dbReference type="EMBL" id="QNRR01000009">
    <property type="protein sequence ID" value="RBP39780.1"/>
    <property type="molecule type" value="Genomic_DNA"/>
</dbReference>
<evidence type="ECO:0000313" key="8">
    <source>
        <dbReference type="EMBL" id="RBP39780.1"/>
    </source>
</evidence>
<feature type="modified residue" description="4-aspartylphosphate" evidence="6">
    <location>
        <position position="54"/>
    </location>
</feature>
<proteinExistence type="predicted"/>
<dbReference type="Proteomes" id="UP000253426">
    <property type="component" value="Unassembled WGS sequence"/>
</dbReference>
<evidence type="ECO:0000256" key="5">
    <source>
        <dbReference type="ARBA" id="ARBA00023163"/>
    </source>
</evidence>
<dbReference type="SUPFAM" id="SSF52172">
    <property type="entry name" value="CheY-like"/>
    <property type="match status" value="1"/>
</dbReference>
<dbReference type="GO" id="GO:0000156">
    <property type="term" value="F:phosphorelay response regulator activity"/>
    <property type="evidence" value="ECO:0007669"/>
    <property type="project" value="TreeGrafter"/>
</dbReference>
<reference evidence="8 9" key="1">
    <citation type="submission" date="2018-06" db="EMBL/GenBank/DDBJ databases">
        <title>Genomic Encyclopedia of Type Strains, Phase IV (KMG-IV): sequencing the most valuable type-strain genomes for metagenomic binning, comparative biology and taxonomic classification.</title>
        <authorList>
            <person name="Goeker M."/>
        </authorList>
    </citation>
    <scope>NUCLEOTIDE SEQUENCE [LARGE SCALE GENOMIC DNA]</scope>
    <source>
        <strain evidence="8 9">DSM 25532</strain>
    </source>
</reference>
<evidence type="ECO:0000256" key="3">
    <source>
        <dbReference type="ARBA" id="ARBA00023015"/>
    </source>
</evidence>
<gene>
    <name evidence="8" type="ORF">DES53_109208</name>
</gene>
<feature type="domain" description="Response regulatory" evidence="7">
    <location>
        <begin position="5"/>
        <end position="121"/>
    </location>
</feature>
<name>A0A366HCS6_9BACT</name>
<keyword evidence="1 6" id="KW-0597">Phosphoprotein</keyword>
<evidence type="ECO:0000256" key="2">
    <source>
        <dbReference type="ARBA" id="ARBA00023012"/>
    </source>
</evidence>
<dbReference type="RefSeq" id="WP_113960665.1">
    <property type="nucleotide sequence ID" value="NZ_QNRR01000009.1"/>
</dbReference>
<dbReference type="OrthoDB" id="9778145at2"/>
<evidence type="ECO:0000259" key="7">
    <source>
        <dbReference type="PROSITE" id="PS50110"/>
    </source>
</evidence>
<keyword evidence="2" id="KW-0902">Two-component regulatory system</keyword>
<dbReference type="GO" id="GO:0000976">
    <property type="term" value="F:transcription cis-regulatory region binding"/>
    <property type="evidence" value="ECO:0007669"/>
    <property type="project" value="TreeGrafter"/>
</dbReference>
<organism evidence="8 9">
    <name type="scientific">Roseimicrobium gellanilyticum</name>
    <dbReference type="NCBI Taxonomy" id="748857"/>
    <lineage>
        <taxon>Bacteria</taxon>
        <taxon>Pseudomonadati</taxon>
        <taxon>Verrucomicrobiota</taxon>
        <taxon>Verrucomicrobiia</taxon>
        <taxon>Verrucomicrobiales</taxon>
        <taxon>Verrucomicrobiaceae</taxon>
        <taxon>Roseimicrobium</taxon>
    </lineage>
</organism>
<protein>
    <submittedName>
        <fullName evidence="8">Response regulator receiver domain-containing protein</fullName>
    </submittedName>
</protein>
<keyword evidence="9" id="KW-1185">Reference proteome</keyword>
<dbReference type="InterPro" id="IPR039420">
    <property type="entry name" value="WalR-like"/>
</dbReference>
<accession>A0A366HCS6</accession>
<dbReference type="GO" id="GO:0032993">
    <property type="term" value="C:protein-DNA complex"/>
    <property type="evidence" value="ECO:0007669"/>
    <property type="project" value="TreeGrafter"/>
</dbReference>
<dbReference type="AlphaFoldDB" id="A0A366HCS6"/>
<keyword evidence="5" id="KW-0804">Transcription</keyword>